<accession>A0A914CYJ9</accession>
<organism evidence="1 2">
    <name type="scientific">Acrobeloides nanus</name>
    <dbReference type="NCBI Taxonomy" id="290746"/>
    <lineage>
        <taxon>Eukaryota</taxon>
        <taxon>Metazoa</taxon>
        <taxon>Ecdysozoa</taxon>
        <taxon>Nematoda</taxon>
        <taxon>Chromadorea</taxon>
        <taxon>Rhabditida</taxon>
        <taxon>Tylenchina</taxon>
        <taxon>Cephalobomorpha</taxon>
        <taxon>Cephaloboidea</taxon>
        <taxon>Cephalobidae</taxon>
        <taxon>Acrobeloides</taxon>
    </lineage>
</organism>
<reference evidence="2" key="1">
    <citation type="submission" date="2022-11" db="UniProtKB">
        <authorList>
            <consortium name="WormBaseParasite"/>
        </authorList>
    </citation>
    <scope>IDENTIFICATION</scope>
</reference>
<proteinExistence type="predicted"/>
<evidence type="ECO:0000313" key="1">
    <source>
        <dbReference type="Proteomes" id="UP000887540"/>
    </source>
</evidence>
<keyword evidence="1" id="KW-1185">Reference proteome</keyword>
<dbReference type="AlphaFoldDB" id="A0A914CYJ9"/>
<dbReference type="WBParaSite" id="ACRNAN_scaffold16358.g9106.t1">
    <property type="protein sequence ID" value="ACRNAN_scaffold16358.g9106.t1"/>
    <property type="gene ID" value="ACRNAN_scaffold16358.g9106"/>
</dbReference>
<dbReference type="Proteomes" id="UP000887540">
    <property type="component" value="Unplaced"/>
</dbReference>
<protein>
    <submittedName>
        <fullName evidence="2">Uncharacterized protein</fullName>
    </submittedName>
</protein>
<name>A0A914CYJ9_9BILA</name>
<sequence>MSPRLKKSQSVKISLISPNEAKALVEKERHRRRLLRLQQMREQDKARSQLNGHLIRDMKDQLMKAVAENIAETVRQAYRIEVVPVASTLNGVV</sequence>
<evidence type="ECO:0000313" key="2">
    <source>
        <dbReference type="WBParaSite" id="ACRNAN_scaffold16358.g9106.t1"/>
    </source>
</evidence>